<protein>
    <submittedName>
        <fullName evidence="4">Fructuronate reductase</fullName>
        <ecNumber evidence="4">1.1.1.57</ecNumber>
    </submittedName>
</protein>
<dbReference type="Pfam" id="PF01232">
    <property type="entry name" value="Mannitol_dh"/>
    <property type="match status" value="1"/>
</dbReference>
<dbReference type="Pfam" id="PF08125">
    <property type="entry name" value="Mannitol_dh_C"/>
    <property type="match status" value="1"/>
</dbReference>
<feature type="domain" description="Mannitol dehydrogenase N-terminal" evidence="2">
    <location>
        <begin position="35"/>
        <end position="279"/>
    </location>
</feature>
<evidence type="ECO:0000313" key="4">
    <source>
        <dbReference type="EMBL" id="GAB56613.1"/>
    </source>
</evidence>
<dbReference type="GO" id="GO:0008866">
    <property type="term" value="F:fructuronate reductase activity"/>
    <property type="evidence" value="ECO:0007669"/>
    <property type="project" value="UniProtKB-EC"/>
</dbReference>
<keyword evidence="1 4" id="KW-0560">Oxidoreductase</keyword>
<dbReference type="PANTHER" id="PTHR43362:SF1">
    <property type="entry name" value="MANNITOL DEHYDROGENASE 2-RELATED"/>
    <property type="match status" value="1"/>
</dbReference>
<reference evidence="4 5" key="2">
    <citation type="journal article" date="2017" name="Antonie Van Leeuwenhoek">
        <title>Rhizobium rhizosphaerae sp. nov., a novel species isolated from rice rhizosphere.</title>
        <authorList>
            <person name="Zhao J.J."/>
            <person name="Zhang J."/>
            <person name="Zhang R.J."/>
            <person name="Zhang C.W."/>
            <person name="Yin H.Q."/>
            <person name="Zhang X.X."/>
        </authorList>
    </citation>
    <scope>NUCLEOTIDE SEQUENCE [LARGE SCALE GENOMIC DNA]</scope>
    <source>
        <strain evidence="4 5">ACAM 611</strain>
    </source>
</reference>
<feature type="domain" description="Mannitol dehydrogenase C-terminal" evidence="3">
    <location>
        <begin position="288"/>
        <end position="475"/>
    </location>
</feature>
<proteinExistence type="predicted"/>
<reference evidence="4 5" key="1">
    <citation type="journal article" date="2012" name="J. Bacteriol.">
        <title>Genome sequence of proteorhodopsin-containing sea ice bacterium Glaciecola punicea ACAM 611T.</title>
        <authorList>
            <person name="Qin Q.-L."/>
            <person name="Xie B.-B."/>
            <person name="Shu Y.-L."/>
            <person name="Rong J.-C."/>
            <person name="Zhao D.-L."/>
            <person name="Zhang X.-Y."/>
            <person name="Chen X.-L."/>
            <person name="Zhou B.-C."/>
            <person name="Zhanga Y.-Z."/>
        </authorList>
    </citation>
    <scope>NUCLEOTIDE SEQUENCE [LARGE SCALE GENOMIC DNA]</scope>
    <source>
        <strain evidence="4 5">ACAM 611</strain>
    </source>
</reference>
<dbReference type="PANTHER" id="PTHR43362">
    <property type="entry name" value="MANNITOL DEHYDROGENASE DSF1-RELATED"/>
    <property type="match status" value="1"/>
</dbReference>
<dbReference type="Gene3D" id="3.40.50.720">
    <property type="entry name" value="NAD(P)-binding Rossmann-like Domain"/>
    <property type="match status" value="1"/>
</dbReference>
<dbReference type="InterPro" id="IPR008927">
    <property type="entry name" value="6-PGluconate_DH-like_C_sf"/>
</dbReference>
<dbReference type="EC" id="1.1.1.57" evidence="4"/>
<dbReference type="PRINTS" id="PR00084">
    <property type="entry name" value="MTLDHDRGNASE"/>
</dbReference>
<dbReference type="AlphaFoldDB" id="H5TE86"/>
<dbReference type="OrthoDB" id="271711at2"/>
<evidence type="ECO:0000313" key="5">
    <source>
        <dbReference type="Proteomes" id="UP000053586"/>
    </source>
</evidence>
<evidence type="ECO:0000259" key="2">
    <source>
        <dbReference type="Pfam" id="PF01232"/>
    </source>
</evidence>
<dbReference type="InterPro" id="IPR013118">
    <property type="entry name" value="Mannitol_DH_C"/>
</dbReference>
<dbReference type="InterPro" id="IPR000669">
    <property type="entry name" value="Mannitol_DH"/>
</dbReference>
<gene>
    <name evidence="4" type="primary">uxuB</name>
    <name evidence="4" type="ORF">GPUN_2498</name>
</gene>
<organism evidence="4 5">
    <name type="scientific">Glaciecola punicea ACAM 611</name>
    <dbReference type="NCBI Taxonomy" id="1121923"/>
    <lineage>
        <taxon>Bacteria</taxon>
        <taxon>Pseudomonadati</taxon>
        <taxon>Pseudomonadota</taxon>
        <taxon>Gammaproteobacteria</taxon>
        <taxon>Alteromonadales</taxon>
        <taxon>Alteromonadaceae</taxon>
        <taxon>Glaciecola</taxon>
    </lineage>
</organism>
<dbReference type="InterPro" id="IPR013131">
    <property type="entry name" value="Mannitol_DH_N"/>
</dbReference>
<dbReference type="InterPro" id="IPR050988">
    <property type="entry name" value="Mannitol_DH/Oxidoreductase"/>
</dbReference>
<dbReference type="InterPro" id="IPR013328">
    <property type="entry name" value="6PGD_dom2"/>
</dbReference>
<dbReference type="SUPFAM" id="SSF51735">
    <property type="entry name" value="NAD(P)-binding Rossmann-fold domains"/>
    <property type="match status" value="1"/>
</dbReference>
<sequence length="502" mass="56128">MNLPIKKLGQHNLAEIINNQDIQTPSYDRVNTQIGIVHLGPGAFHRAHQAVYTENAMNLSGGNWGICGVSLRSVTARNILAEQDYLYTLAILDEEVNYQVIGAIKEVLFASEQSAEVITRMSAASTKLVTLTITEKGYCLAFNGSLDLDNDDIKHDLANPTNPISAIGFIVESLKQRKINGVDAFNLISCDNISKNGEKLRRVVLDYAKQFDVSLQSWIDQNVAFPNTMVDSITPKTEHYTIHSVSKVIGLQDNWPIQRERFTQWVIDNNWQGERPDWQSVGVIFTDDVDGFEKAKLRLLNCLHSTLAYSGLLAGFETVFDVTSDKGFNYFISKLASDEIINSFAPPKELDAKVYGNEIIQRFLNPSIRHLLAQIACDGSQKIQMRVLPIIEDNLALGLPTKLLSLSLACWFEFICNALKEGKEIIDPMANDFANMPKLLSNDICEVVETFLSINTIFSHALRNNILLKVQLVNSQTALRLGEINKINDIVEKLCRTQGIPQ</sequence>
<accession>H5TE86</accession>
<dbReference type="InterPro" id="IPR036291">
    <property type="entry name" value="NAD(P)-bd_dom_sf"/>
</dbReference>
<evidence type="ECO:0000259" key="3">
    <source>
        <dbReference type="Pfam" id="PF08125"/>
    </source>
</evidence>
<comment type="caution">
    <text evidence="4">The sequence shown here is derived from an EMBL/GenBank/DDBJ whole genome shotgun (WGS) entry which is preliminary data.</text>
</comment>
<dbReference type="EMBL" id="BAET01000030">
    <property type="protein sequence ID" value="GAB56613.1"/>
    <property type="molecule type" value="Genomic_DNA"/>
</dbReference>
<dbReference type="SUPFAM" id="SSF48179">
    <property type="entry name" value="6-phosphogluconate dehydrogenase C-terminal domain-like"/>
    <property type="match status" value="1"/>
</dbReference>
<dbReference type="Gene3D" id="1.10.1040.10">
    <property type="entry name" value="N-(1-d-carboxylethyl)-l-norvaline Dehydrogenase, domain 2"/>
    <property type="match status" value="1"/>
</dbReference>
<evidence type="ECO:0000256" key="1">
    <source>
        <dbReference type="ARBA" id="ARBA00023002"/>
    </source>
</evidence>
<keyword evidence="5" id="KW-1185">Reference proteome</keyword>
<dbReference type="eggNOG" id="COG0246">
    <property type="taxonomic scope" value="Bacteria"/>
</dbReference>
<dbReference type="Proteomes" id="UP000053586">
    <property type="component" value="Unassembled WGS sequence"/>
</dbReference>
<name>H5TE86_9ALTE</name>